<dbReference type="Proteomes" id="UP000288789">
    <property type="component" value="Unassembled WGS sequence"/>
</dbReference>
<comment type="caution">
    <text evidence="2">The sequence shown here is derived from an EMBL/GenBank/DDBJ whole genome shotgun (WGS) entry which is preliminary data.</text>
</comment>
<protein>
    <submittedName>
        <fullName evidence="2">Prepilin-type N-terminal cleavage/methylation domain-containing protein</fullName>
    </submittedName>
</protein>
<proteinExistence type="predicted"/>
<accession>A0A443Z789</accession>
<evidence type="ECO:0000313" key="3">
    <source>
        <dbReference type="Proteomes" id="UP000288789"/>
    </source>
</evidence>
<reference evidence="2 3" key="1">
    <citation type="submission" date="2018-12" db="EMBL/GenBank/DDBJ databases">
        <authorList>
            <person name="Li A."/>
            <person name="Zhang M."/>
            <person name="Zhu H."/>
        </authorList>
    </citation>
    <scope>NUCLEOTIDE SEQUENCE [LARGE SCALE GENOMIC DNA]</scope>
    <source>
        <strain evidence="2 3">R04H25</strain>
    </source>
</reference>
<dbReference type="RefSeq" id="WP_128351130.1">
    <property type="nucleotide sequence ID" value="NZ_CAXBCQ010000039.1"/>
</dbReference>
<keyword evidence="3" id="KW-1185">Reference proteome</keyword>
<organism evidence="2 3">
    <name type="scientific">Pseudidiomarina gelatinasegens</name>
    <dbReference type="NCBI Taxonomy" id="2487740"/>
    <lineage>
        <taxon>Bacteria</taxon>
        <taxon>Pseudomonadati</taxon>
        <taxon>Pseudomonadota</taxon>
        <taxon>Gammaproteobacteria</taxon>
        <taxon>Alteromonadales</taxon>
        <taxon>Idiomarinaceae</taxon>
        <taxon>Pseudidiomarina</taxon>
    </lineage>
</organism>
<dbReference type="SUPFAM" id="SSF54523">
    <property type="entry name" value="Pili subunits"/>
    <property type="match status" value="1"/>
</dbReference>
<dbReference type="AlphaFoldDB" id="A0A443Z789"/>
<dbReference type="InterPro" id="IPR012902">
    <property type="entry name" value="N_methyl_site"/>
</dbReference>
<sequence>MRPRGFVLLEIITAVVIMSGLLMIATQAWQMHQQHQKQRIWVEDTEVIRDAATTYWTQNRVAPKAVDDLFAPEDIIYLNYPWQQSWSFMERDNWLELTLQAPSSEKADWLSGQVAGSVSRGTEFVLIIWPPTVASAGEQYLHRLPMLDQEHLNSMATDLDMADFDITAVSALEAQTVEAQTLIAQELEVVALKASELTVQTVYALDVVTPATSMTELRTRIDEYAQLWRNCQLQGLCK</sequence>
<feature type="transmembrane region" description="Helical" evidence="1">
    <location>
        <begin position="6"/>
        <end position="29"/>
    </location>
</feature>
<name>A0A443Z789_9GAMM</name>
<keyword evidence="1" id="KW-0812">Transmembrane</keyword>
<evidence type="ECO:0000256" key="1">
    <source>
        <dbReference type="SAM" id="Phobius"/>
    </source>
</evidence>
<dbReference type="NCBIfam" id="TIGR02532">
    <property type="entry name" value="IV_pilin_GFxxxE"/>
    <property type="match status" value="1"/>
</dbReference>
<dbReference type="OrthoDB" id="6238200at2"/>
<keyword evidence="1" id="KW-0472">Membrane</keyword>
<evidence type="ECO:0000313" key="2">
    <source>
        <dbReference type="EMBL" id="RWU12802.1"/>
    </source>
</evidence>
<keyword evidence="1" id="KW-1133">Transmembrane helix</keyword>
<dbReference type="InterPro" id="IPR045584">
    <property type="entry name" value="Pilin-like"/>
</dbReference>
<gene>
    <name evidence="2" type="ORF">EGC76_00850</name>
</gene>
<dbReference type="EMBL" id="RSFE01000001">
    <property type="protein sequence ID" value="RWU12802.1"/>
    <property type="molecule type" value="Genomic_DNA"/>
</dbReference>